<dbReference type="OrthoDB" id="10608053at2759"/>
<proteinExistence type="predicted"/>
<feature type="compositionally biased region" description="Basic and acidic residues" evidence="1">
    <location>
        <begin position="393"/>
        <end position="406"/>
    </location>
</feature>
<sequence>MKESRRRAPGDGRGLAKPDVLVEGVSSLLVQRAENQEVFPTLHLATLAEVIMPLAGTTQAALRRVRVQIQALQAALSELEGKGFGCPTLLKAAKVLRDEYESLASAAPTTPRPAATTRPVAPTPAKTASISSTTTSKPTRDDATTPALEPVLTLKQVDERIQSAIRPLQTDIDTLKTSLAAAAATPPTPPTTPPLPLVDGDDAGDRSFAEVAAAPAPHVHWPRPSPVPAAPKTPAAETTKPASYLVHLYAQPDLTATRVRQTLGVPISIPTRQTRKGDVLLHLPTAAAASFLRSTAAAAGLSPATPLALFSLVVHGVPRGVESEEEVIEAVEKRIGEVGAVRSVRALPPRKTGALFGSWVVVLWNNKHVSNFMVDEGRLWLAPTVCAGCERARGKKEMTHGEEAGKPADGVAGGARAALAGVKSMEKGPAGGLDPRKREKRDGKEEKDEPGRTNLATSGGSSLTTSPSLVGNRCNTPITITTTSSTPSNPFEPVLPPELANFSIERSVDDDFGAQVDEIADPAGAKGQQPRRYTHLRSHTELKPALARNPLLPLEGDPDYRLPLLDFITSTGRFAHLTEPAKDEEREKDTREGSGDSGA</sequence>
<feature type="region of interest" description="Disordered" evidence="1">
    <location>
        <begin position="181"/>
        <end position="203"/>
    </location>
</feature>
<feature type="region of interest" description="Disordered" evidence="1">
    <location>
        <begin position="420"/>
        <end position="473"/>
    </location>
</feature>
<organism evidence="2">
    <name type="scientific">Rhodotorula toruloides</name>
    <name type="common">Yeast</name>
    <name type="synonym">Rhodosporidium toruloides</name>
    <dbReference type="NCBI Taxonomy" id="5286"/>
    <lineage>
        <taxon>Eukaryota</taxon>
        <taxon>Fungi</taxon>
        <taxon>Dikarya</taxon>
        <taxon>Basidiomycota</taxon>
        <taxon>Pucciniomycotina</taxon>
        <taxon>Microbotryomycetes</taxon>
        <taxon>Sporidiobolales</taxon>
        <taxon>Sporidiobolaceae</taxon>
        <taxon>Rhodotorula</taxon>
    </lineage>
</organism>
<feature type="region of interest" description="Disordered" evidence="1">
    <location>
        <begin position="104"/>
        <end position="151"/>
    </location>
</feature>
<gene>
    <name evidence="2" type="ORF">RHTO0S_34e00276g</name>
</gene>
<evidence type="ECO:0000313" key="2">
    <source>
        <dbReference type="EMBL" id="CDR49808.1"/>
    </source>
</evidence>
<feature type="compositionally biased region" description="Low complexity" evidence="1">
    <location>
        <begin position="455"/>
        <end position="473"/>
    </location>
</feature>
<dbReference type="EMBL" id="LK052969">
    <property type="protein sequence ID" value="CDR49808.1"/>
    <property type="molecule type" value="Genomic_DNA"/>
</dbReference>
<dbReference type="AlphaFoldDB" id="A0A061BK66"/>
<evidence type="ECO:0000256" key="1">
    <source>
        <dbReference type="SAM" id="MobiDB-lite"/>
    </source>
</evidence>
<feature type="region of interest" description="Disordered" evidence="1">
    <location>
        <begin position="215"/>
        <end position="236"/>
    </location>
</feature>
<feature type="region of interest" description="Disordered" evidence="1">
    <location>
        <begin position="393"/>
        <end position="412"/>
    </location>
</feature>
<feature type="compositionally biased region" description="Basic and acidic residues" evidence="1">
    <location>
        <begin position="579"/>
        <end position="599"/>
    </location>
</feature>
<protein>
    <submittedName>
        <fullName evidence="2">RHTO0S34e00276g1_1</fullName>
    </submittedName>
</protein>
<feature type="compositionally biased region" description="Low complexity" evidence="1">
    <location>
        <begin position="104"/>
        <end position="137"/>
    </location>
</feature>
<feature type="compositionally biased region" description="Pro residues" evidence="1">
    <location>
        <begin position="186"/>
        <end position="196"/>
    </location>
</feature>
<reference evidence="2" key="1">
    <citation type="journal article" date="2014" name="Genome Announc.">
        <title>Draft genome sequence of Rhodosporidium toruloides CECT1137, an oleaginous yeast of biotechnological interest.</title>
        <authorList>
            <person name="Morin N."/>
            <person name="Calcas X."/>
            <person name="Devillers H."/>
            <person name="Durrens P."/>
            <person name="Sherman D.J."/>
            <person name="Nicaud J.-M."/>
            <person name="Neuveglise C."/>
        </authorList>
    </citation>
    <scope>NUCLEOTIDE SEQUENCE</scope>
    <source>
        <strain evidence="2">CECT1137</strain>
    </source>
</reference>
<name>A0A061BK66_RHOTO</name>
<feature type="compositionally biased region" description="Basic and acidic residues" evidence="1">
    <location>
        <begin position="434"/>
        <end position="451"/>
    </location>
</feature>
<feature type="region of interest" description="Disordered" evidence="1">
    <location>
        <begin position="573"/>
        <end position="599"/>
    </location>
</feature>
<accession>A0A061BK66</accession>